<organism evidence="2 3">
    <name type="scientific">Colletotrichum scovillei</name>
    <dbReference type="NCBI Taxonomy" id="1209932"/>
    <lineage>
        <taxon>Eukaryota</taxon>
        <taxon>Fungi</taxon>
        <taxon>Dikarya</taxon>
        <taxon>Ascomycota</taxon>
        <taxon>Pezizomycotina</taxon>
        <taxon>Sordariomycetes</taxon>
        <taxon>Hypocreomycetidae</taxon>
        <taxon>Glomerellales</taxon>
        <taxon>Glomerellaceae</taxon>
        <taxon>Colletotrichum</taxon>
        <taxon>Colletotrichum acutatum species complex</taxon>
    </lineage>
</organism>
<dbReference type="Proteomes" id="UP000699042">
    <property type="component" value="Unassembled WGS sequence"/>
</dbReference>
<gene>
    <name evidence="2" type="ORF">JMJ77_006019</name>
</gene>
<evidence type="ECO:0000256" key="1">
    <source>
        <dbReference type="SAM" id="MobiDB-lite"/>
    </source>
</evidence>
<dbReference type="AlphaFoldDB" id="A0A9P7UMD6"/>
<feature type="non-terminal residue" evidence="2">
    <location>
        <position position="64"/>
    </location>
</feature>
<comment type="caution">
    <text evidence="2">The sequence shown here is derived from an EMBL/GenBank/DDBJ whole genome shotgun (WGS) entry which is preliminary data.</text>
</comment>
<feature type="region of interest" description="Disordered" evidence="1">
    <location>
        <begin position="1"/>
        <end position="30"/>
    </location>
</feature>
<dbReference type="EMBL" id="JAESDN010000001">
    <property type="protein sequence ID" value="KAG7058646.1"/>
    <property type="molecule type" value="Genomic_DNA"/>
</dbReference>
<evidence type="ECO:0000313" key="2">
    <source>
        <dbReference type="EMBL" id="KAG7058646.1"/>
    </source>
</evidence>
<name>A0A9P7UMD6_9PEZI</name>
<keyword evidence="3" id="KW-1185">Reference proteome</keyword>
<evidence type="ECO:0000313" key="3">
    <source>
        <dbReference type="Proteomes" id="UP000699042"/>
    </source>
</evidence>
<protein>
    <submittedName>
        <fullName evidence="2">Uncharacterized protein</fullName>
    </submittedName>
</protein>
<accession>A0A9P7UMD6</accession>
<sequence>MLQPGPVGRGRRVPPRSPAGDQYNPTSPSRHWVFIPTSSPKTGHWQVGPCEWPVFRFLSSIVLF</sequence>
<proteinExistence type="predicted"/>
<reference evidence="2" key="1">
    <citation type="submission" date="2021-05" db="EMBL/GenBank/DDBJ databases">
        <title>Comparative genomics of three Colletotrichum scovillei strains and genetic complementation revealed genes involved fungal growth and virulence on chili pepper.</title>
        <authorList>
            <person name="Hsieh D.-K."/>
            <person name="Chuang S.-C."/>
            <person name="Chen C.-Y."/>
            <person name="Chao Y.-T."/>
            <person name="Lu M.-Y.J."/>
            <person name="Lee M.-H."/>
            <person name="Shih M.-C."/>
        </authorList>
    </citation>
    <scope>NUCLEOTIDE SEQUENCE</scope>
    <source>
        <strain evidence="2">Coll-153</strain>
    </source>
</reference>